<dbReference type="Proteomes" id="UP000239874">
    <property type="component" value="Unassembled WGS sequence"/>
</dbReference>
<feature type="compositionally biased region" description="Basic and acidic residues" evidence="1">
    <location>
        <begin position="195"/>
        <end position="209"/>
    </location>
</feature>
<feature type="region of interest" description="Disordered" evidence="1">
    <location>
        <begin position="1"/>
        <end position="246"/>
    </location>
</feature>
<evidence type="ECO:0000256" key="1">
    <source>
        <dbReference type="SAM" id="MobiDB-lite"/>
    </source>
</evidence>
<name>A0A2S6ANS7_9NOCA</name>
<dbReference type="AlphaFoldDB" id="A0A2S6ANS7"/>
<dbReference type="Gene3D" id="3.30.460.10">
    <property type="entry name" value="Beta Polymerase, domain 2"/>
    <property type="match status" value="1"/>
</dbReference>
<feature type="compositionally biased region" description="Basic and acidic residues" evidence="1">
    <location>
        <begin position="74"/>
        <end position="116"/>
    </location>
</feature>
<dbReference type="InterPro" id="IPR043519">
    <property type="entry name" value="NT_sf"/>
</dbReference>
<proteinExistence type="predicted"/>
<evidence type="ECO:0000313" key="3">
    <source>
        <dbReference type="Proteomes" id="UP000239874"/>
    </source>
</evidence>
<gene>
    <name evidence="2" type="ORF">C5E45_18310</name>
</gene>
<accession>A0A2S6ANS7</accession>
<organism evidence="2 3">
    <name type="scientific">Nocardia nova</name>
    <dbReference type="NCBI Taxonomy" id="37330"/>
    <lineage>
        <taxon>Bacteria</taxon>
        <taxon>Bacillati</taxon>
        <taxon>Actinomycetota</taxon>
        <taxon>Actinomycetes</taxon>
        <taxon>Mycobacteriales</taxon>
        <taxon>Nocardiaceae</taxon>
        <taxon>Nocardia</taxon>
    </lineage>
</organism>
<evidence type="ECO:0000313" key="2">
    <source>
        <dbReference type="EMBL" id="PPJ36878.1"/>
    </source>
</evidence>
<dbReference type="SUPFAM" id="SSF81301">
    <property type="entry name" value="Nucleotidyltransferase"/>
    <property type="match status" value="1"/>
</dbReference>
<sequence length="570" mass="61589">MSAHPPEHMAGGSLRLWFTPIPDPRGGTHGGVPHSGTGGGVPGPHLQPRAQISPVSVRDRLAGSVDPNPAGDRYGPERGHDQSGDRRGQRDGIRVPELERHDDRGRLPGREADRSPADGVSNLPAPMAAEHQTDRRDSGNDPIRRSDPFTDRSSAGERRISADDRQDHVPVPAAGADGGQRHSLGGDAEQPGRSLADRGDLGELGERGENSGSVPDDAGAFARHGEAPGEWQPDDGVMPESSADNGAHELPLESVQRAIQDSIGQHSSALASVLNRLVADPHPLGITSALRDPHMHARTVELVAGLTSFRELTRYGDDLEAYRSENPGHGPLFESIEPHINMDADGRSRKNEYVAAAKLRDEARTVGRNPSEADRAAVNEYAHRLAGLVEPSVENELNAIAEDLRKEFGDMTVSVRSKDGDGLLDKVQRMLLGRAGAPGRPNYEVGDVIDAVGGRITVHDMKALAAVFERVKNHFGTGDAGRILEIENMYAHPKSKAPSYRVIPMIIKSEVNGMPYTFELQLTTQRASIAADIEHNTFYKPYVSISSYEEDLILRLMAEAAAQDQAETRE</sequence>
<dbReference type="EMBL" id="PSZC01000012">
    <property type="protein sequence ID" value="PPJ36878.1"/>
    <property type="molecule type" value="Genomic_DNA"/>
</dbReference>
<feature type="compositionally biased region" description="Basic and acidic residues" evidence="1">
    <location>
        <begin position="131"/>
        <end position="168"/>
    </location>
</feature>
<comment type="caution">
    <text evidence="2">The sequence shown here is derived from an EMBL/GenBank/DDBJ whole genome shotgun (WGS) entry which is preliminary data.</text>
</comment>
<protein>
    <submittedName>
        <fullName evidence="2">Uncharacterized protein</fullName>
    </submittedName>
</protein>
<reference evidence="2 3" key="1">
    <citation type="submission" date="2018-02" db="EMBL/GenBank/DDBJ databases">
        <title>8 Nocardia nova and 1 Nocardia cyriacigeorgica strain used for evolution to TMP-SMX.</title>
        <authorList>
            <person name="Mehta H."/>
            <person name="Weng J."/>
            <person name="Shamoo Y."/>
        </authorList>
    </citation>
    <scope>NUCLEOTIDE SEQUENCE [LARGE SCALE GENOMIC DNA]</scope>
    <source>
        <strain evidence="2 3">MDA3139</strain>
    </source>
</reference>